<feature type="region of interest" description="Disordered" evidence="2">
    <location>
        <begin position="141"/>
        <end position="252"/>
    </location>
</feature>
<keyword evidence="1" id="KW-0862">Zinc</keyword>
<feature type="domain" description="C2H2-type" evidence="3">
    <location>
        <begin position="320"/>
        <end position="348"/>
    </location>
</feature>
<feature type="compositionally biased region" description="Polar residues" evidence="2">
    <location>
        <begin position="216"/>
        <end position="242"/>
    </location>
</feature>
<keyword evidence="1" id="KW-0479">Metal-binding</keyword>
<dbReference type="GO" id="GO:0005634">
    <property type="term" value="C:nucleus"/>
    <property type="evidence" value="ECO:0007669"/>
    <property type="project" value="TreeGrafter"/>
</dbReference>
<dbReference type="GO" id="GO:0001228">
    <property type="term" value="F:DNA-binding transcription activator activity, RNA polymerase II-specific"/>
    <property type="evidence" value="ECO:0007669"/>
    <property type="project" value="TreeGrafter"/>
</dbReference>
<feature type="domain" description="C2H2-type" evidence="3">
    <location>
        <begin position="357"/>
        <end position="385"/>
    </location>
</feature>
<organism evidence="4 5">
    <name type="scientific">Allacma fusca</name>
    <dbReference type="NCBI Taxonomy" id="39272"/>
    <lineage>
        <taxon>Eukaryota</taxon>
        <taxon>Metazoa</taxon>
        <taxon>Ecdysozoa</taxon>
        <taxon>Arthropoda</taxon>
        <taxon>Hexapoda</taxon>
        <taxon>Collembola</taxon>
        <taxon>Symphypleona</taxon>
        <taxon>Sminthuridae</taxon>
        <taxon>Allacma</taxon>
    </lineage>
</organism>
<feature type="compositionally biased region" description="Polar residues" evidence="2">
    <location>
        <begin position="142"/>
        <end position="156"/>
    </location>
</feature>
<dbReference type="GO" id="GO:0000978">
    <property type="term" value="F:RNA polymerase II cis-regulatory region sequence-specific DNA binding"/>
    <property type="evidence" value="ECO:0007669"/>
    <property type="project" value="TreeGrafter"/>
</dbReference>
<proteinExistence type="predicted"/>
<sequence>MASTKGLKHSEKCANCAFEFTVQLREKRTNRSSLKKDPGARVSEFVTKDDNNYTTIQVTEALTEIYKLKWLHLDAKEKDEESKLKLHLCGKCSMVFSQLYELYLDFSRLRTAGSFLAKISDEIDKLIGDFSSLTEAAGICEQGSNTSESPANSSKEIGSKGEEVTENSTGSGGVGKANNNNNGIDVGEDTNHIEATSPPLVSDNFPRRSTRSSTRLVSNKSETECKSNSAPKAFSETGQGDQPSEPKKSRVSEEVSEMEILPSSSSSSENLVSSLPPPFNHYLRFEESVTSTPAATSSLSSCEDLSSASQLFSSNPNDPYHCPVCGKSFLSEFRLHCHRTYCRNPNEPISVVDSTKLKCDLCSFVFASKKSLIRHYQSMHYQVDPPSHSKCGVCGLNFPSMKEKDEHVLSHYRPGMLNGATGSSSNHYYHRDVISTMGTIAVGLVHSKAFRPFDGTHFLSRVDNSETDEDCLYLVPEVTLEEDDGEGHDFTIGMESMEDDEESD</sequence>
<keyword evidence="5" id="KW-1185">Reference proteome</keyword>
<name>A0A8J2PG41_9HEXA</name>
<reference evidence="4" key="1">
    <citation type="submission" date="2021-06" db="EMBL/GenBank/DDBJ databases">
        <authorList>
            <person name="Hodson N. C."/>
            <person name="Mongue J. A."/>
            <person name="Jaron S. K."/>
        </authorList>
    </citation>
    <scope>NUCLEOTIDE SEQUENCE</scope>
</reference>
<gene>
    <name evidence="4" type="ORF">AFUS01_LOCUS24376</name>
</gene>
<accession>A0A8J2PG41</accession>
<dbReference type="PANTHER" id="PTHR46451:SF1">
    <property type="entry name" value="RAS-RESPONSIVE ELEMENT-BINDING PROTEIN 1"/>
    <property type="match status" value="1"/>
</dbReference>
<dbReference type="GO" id="GO:0008270">
    <property type="term" value="F:zinc ion binding"/>
    <property type="evidence" value="ECO:0007669"/>
    <property type="project" value="UniProtKB-KW"/>
</dbReference>
<dbReference type="InterPro" id="IPR013087">
    <property type="entry name" value="Znf_C2H2_type"/>
</dbReference>
<dbReference type="PROSITE" id="PS00028">
    <property type="entry name" value="ZINC_FINGER_C2H2_1"/>
    <property type="match status" value="1"/>
</dbReference>
<dbReference type="PANTHER" id="PTHR46451">
    <property type="entry name" value="RAS-RESPONSIVE ELEMENT-BINDING PROTEIN 1"/>
    <property type="match status" value="1"/>
</dbReference>
<dbReference type="PROSITE" id="PS50157">
    <property type="entry name" value="ZINC_FINGER_C2H2_2"/>
    <property type="match status" value="2"/>
</dbReference>
<evidence type="ECO:0000256" key="2">
    <source>
        <dbReference type="SAM" id="MobiDB-lite"/>
    </source>
</evidence>
<dbReference type="AlphaFoldDB" id="A0A8J2PG41"/>
<dbReference type="Proteomes" id="UP000708208">
    <property type="component" value="Unassembled WGS sequence"/>
</dbReference>
<dbReference type="InterPro" id="IPR052795">
    <property type="entry name" value="RREB1"/>
</dbReference>
<protein>
    <recommendedName>
        <fullName evidence="3">C2H2-type domain-containing protein</fullName>
    </recommendedName>
</protein>
<dbReference type="SMART" id="SM00355">
    <property type="entry name" value="ZnF_C2H2"/>
    <property type="match status" value="3"/>
</dbReference>
<keyword evidence="1" id="KW-0863">Zinc-finger</keyword>
<evidence type="ECO:0000313" key="5">
    <source>
        <dbReference type="Proteomes" id="UP000708208"/>
    </source>
</evidence>
<evidence type="ECO:0000259" key="3">
    <source>
        <dbReference type="PROSITE" id="PS50157"/>
    </source>
</evidence>
<evidence type="ECO:0000313" key="4">
    <source>
        <dbReference type="EMBL" id="CAG7785770.1"/>
    </source>
</evidence>
<dbReference type="EMBL" id="CAJVCH010303464">
    <property type="protein sequence ID" value="CAG7785770.1"/>
    <property type="molecule type" value="Genomic_DNA"/>
</dbReference>
<evidence type="ECO:0000256" key="1">
    <source>
        <dbReference type="PROSITE-ProRule" id="PRU00042"/>
    </source>
</evidence>
<comment type="caution">
    <text evidence="4">The sequence shown here is derived from an EMBL/GenBank/DDBJ whole genome shotgun (WGS) entry which is preliminary data.</text>
</comment>